<feature type="domain" description="Deacetylase sirtuin-type" evidence="4">
    <location>
        <begin position="1"/>
        <end position="280"/>
    </location>
</feature>
<proteinExistence type="predicted"/>
<keyword evidence="1" id="KW-0808">Transferase</keyword>
<comment type="caution">
    <text evidence="5">The sequence shown here is derived from an EMBL/GenBank/DDBJ whole genome shotgun (WGS) entry which is preliminary data.</text>
</comment>
<dbReference type="Proteomes" id="UP001642484">
    <property type="component" value="Unassembled WGS sequence"/>
</dbReference>
<keyword evidence="3" id="KW-0479">Metal-binding</keyword>
<protein>
    <recommendedName>
        <fullName evidence="4">Deacetylase sirtuin-type domain-containing protein</fullName>
    </recommendedName>
</protein>
<organism evidence="5 6">
    <name type="scientific">Durusdinium trenchii</name>
    <dbReference type="NCBI Taxonomy" id="1381693"/>
    <lineage>
        <taxon>Eukaryota</taxon>
        <taxon>Sar</taxon>
        <taxon>Alveolata</taxon>
        <taxon>Dinophyceae</taxon>
        <taxon>Suessiales</taxon>
        <taxon>Symbiodiniaceae</taxon>
        <taxon>Durusdinium</taxon>
    </lineage>
</organism>
<evidence type="ECO:0000256" key="3">
    <source>
        <dbReference type="PROSITE-ProRule" id="PRU00236"/>
    </source>
</evidence>
<keyword evidence="2" id="KW-0520">NAD</keyword>
<dbReference type="Gene3D" id="3.30.1600.10">
    <property type="entry name" value="SIR2/SIRT2 'Small Domain"/>
    <property type="match status" value="1"/>
</dbReference>
<evidence type="ECO:0000259" key="4">
    <source>
        <dbReference type="PROSITE" id="PS50305"/>
    </source>
</evidence>
<evidence type="ECO:0000256" key="2">
    <source>
        <dbReference type="ARBA" id="ARBA00023027"/>
    </source>
</evidence>
<dbReference type="InterPro" id="IPR026590">
    <property type="entry name" value="Ssirtuin_cat_dom"/>
</dbReference>
<evidence type="ECO:0000256" key="1">
    <source>
        <dbReference type="ARBA" id="ARBA00022679"/>
    </source>
</evidence>
<gene>
    <name evidence="5" type="ORF">CCMP2556_LOCUS41852</name>
</gene>
<dbReference type="PANTHER" id="PTHR11085:SF10">
    <property type="entry name" value="NAD-DEPENDENT PROTEIN DEACYLASE SIRTUIN-5, MITOCHONDRIAL-RELATED"/>
    <property type="match status" value="1"/>
</dbReference>
<dbReference type="EMBL" id="CAXAMN010024395">
    <property type="protein sequence ID" value="CAK9086376.1"/>
    <property type="molecule type" value="Genomic_DNA"/>
</dbReference>
<feature type="binding site" evidence="3">
    <location>
        <position position="153"/>
    </location>
    <ligand>
        <name>Zn(2+)</name>
        <dbReference type="ChEBI" id="CHEBI:29105"/>
    </ligand>
</feature>
<dbReference type="PROSITE" id="PS50305">
    <property type="entry name" value="SIRTUIN"/>
    <property type="match status" value="1"/>
</dbReference>
<keyword evidence="3" id="KW-0862">Zinc</keyword>
<dbReference type="InterPro" id="IPR050134">
    <property type="entry name" value="NAD-dep_sirtuin_deacylases"/>
</dbReference>
<dbReference type="InterPro" id="IPR003000">
    <property type="entry name" value="Sirtuin"/>
</dbReference>
<dbReference type="InterPro" id="IPR026591">
    <property type="entry name" value="Sirtuin_cat_small_dom_sf"/>
</dbReference>
<evidence type="ECO:0000313" key="5">
    <source>
        <dbReference type="EMBL" id="CAK9086376.1"/>
    </source>
</evidence>
<sequence length="280" mass="30490">MSDIEHAKRLVDESSRIVVLTGAGISTDSGIPDFRGPEGLWTKNPGAEEASDISVFLTDENARRGFWGMMRMMHQAAIKPNEGHHALVRLEERGKLLLLVTQNVDGLHQAAGSSPDAVVEVHGNTQESCCLSCSERRPIEEALEEELPCCQSCGGLLKANVVLFGEALPPMAMPLAMEAAHGCDLMLCVGSTLSVYPVASIVPEAKESGAKLLILNKGPTEYDELADVRLEGRAVDGQSRRSAFSGCEQCEQFEQQHQQFGQCDELQDELFILKHFQLLG</sequence>
<dbReference type="CDD" id="cd01407">
    <property type="entry name" value="SIR2-fam"/>
    <property type="match status" value="1"/>
</dbReference>
<feature type="binding site" evidence="3">
    <location>
        <position position="133"/>
    </location>
    <ligand>
        <name>Zn(2+)</name>
        <dbReference type="ChEBI" id="CHEBI:29105"/>
    </ligand>
</feature>
<feature type="active site" description="Proton acceptor" evidence="3">
    <location>
        <position position="122"/>
    </location>
</feature>
<dbReference type="PANTHER" id="PTHR11085">
    <property type="entry name" value="NAD-DEPENDENT PROTEIN DEACYLASE SIRTUIN-5, MITOCHONDRIAL-RELATED"/>
    <property type="match status" value="1"/>
</dbReference>
<accession>A0ABP0QGT2</accession>
<evidence type="ECO:0000313" key="6">
    <source>
        <dbReference type="Proteomes" id="UP001642484"/>
    </source>
</evidence>
<dbReference type="InterPro" id="IPR029035">
    <property type="entry name" value="DHS-like_NAD/FAD-binding_dom"/>
</dbReference>
<dbReference type="Gene3D" id="3.40.50.1220">
    <property type="entry name" value="TPP-binding domain"/>
    <property type="match status" value="1"/>
</dbReference>
<reference evidence="5 6" key="1">
    <citation type="submission" date="2024-02" db="EMBL/GenBank/DDBJ databases">
        <authorList>
            <person name="Chen Y."/>
            <person name="Shah S."/>
            <person name="Dougan E. K."/>
            <person name="Thang M."/>
            <person name="Chan C."/>
        </authorList>
    </citation>
    <scope>NUCLEOTIDE SEQUENCE [LARGE SCALE GENOMIC DNA]</scope>
</reference>
<keyword evidence="6" id="KW-1185">Reference proteome</keyword>
<name>A0ABP0QGT2_9DINO</name>
<feature type="binding site" evidence="3">
    <location>
        <position position="149"/>
    </location>
    <ligand>
        <name>Zn(2+)</name>
        <dbReference type="ChEBI" id="CHEBI:29105"/>
    </ligand>
</feature>
<dbReference type="SUPFAM" id="SSF52467">
    <property type="entry name" value="DHS-like NAD/FAD-binding domain"/>
    <property type="match status" value="1"/>
</dbReference>
<dbReference type="Pfam" id="PF02146">
    <property type="entry name" value="SIR2"/>
    <property type="match status" value="1"/>
</dbReference>
<feature type="binding site" evidence="3">
    <location>
        <position position="130"/>
    </location>
    <ligand>
        <name>Zn(2+)</name>
        <dbReference type="ChEBI" id="CHEBI:29105"/>
    </ligand>
</feature>